<dbReference type="PROSITE" id="PS51543">
    <property type="entry name" value="FYRC"/>
    <property type="match status" value="1"/>
</dbReference>
<dbReference type="InterPro" id="IPR015943">
    <property type="entry name" value="WD40/YVTN_repeat-like_dom_sf"/>
</dbReference>
<dbReference type="EMBL" id="JBJXBP010000006">
    <property type="protein sequence ID" value="KAL3824247.1"/>
    <property type="molecule type" value="Genomic_DNA"/>
</dbReference>
<feature type="compositionally biased region" description="Polar residues" evidence="3">
    <location>
        <begin position="578"/>
        <end position="590"/>
    </location>
</feature>
<keyword evidence="5" id="KW-1185">Reference proteome</keyword>
<dbReference type="Gene3D" id="2.130.10.10">
    <property type="entry name" value="YVTN repeat-like/Quinoprotein amine dehydrogenase"/>
    <property type="match status" value="1"/>
</dbReference>
<feature type="region of interest" description="Disordered" evidence="3">
    <location>
        <begin position="549"/>
        <end position="593"/>
    </location>
</feature>
<dbReference type="PROSITE" id="PS51542">
    <property type="entry name" value="FYRN"/>
    <property type="match status" value="1"/>
</dbReference>
<feature type="region of interest" description="Disordered" evidence="3">
    <location>
        <begin position="176"/>
        <end position="221"/>
    </location>
</feature>
<keyword evidence="2" id="KW-0539">Nucleus</keyword>
<evidence type="ECO:0000256" key="1">
    <source>
        <dbReference type="ARBA" id="ARBA00004123"/>
    </source>
</evidence>
<feature type="region of interest" description="Disordered" evidence="3">
    <location>
        <begin position="456"/>
        <end position="487"/>
    </location>
</feature>
<dbReference type="GO" id="GO:0140993">
    <property type="term" value="F:histone modifying activity"/>
    <property type="evidence" value="ECO:0007669"/>
    <property type="project" value="UniProtKB-ARBA"/>
</dbReference>
<dbReference type="SUPFAM" id="SSF50978">
    <property type="entry name" value="WD40 repeat-like"/>
    <property type="match status" value="1"/>
</dbReference>
<evidence type="ECO:0008006" key="6">
    <source>
        <dbReference type="Google" id="ProtNLM"/>
    </source>
</evidence>
<dbReference type="Gene3D" id="3.30.160.360">
    <property type="match status" value="1"/>
</dbReference>
<dbReference type="GO" id="GO:0005634">
    <property type="term" value="C:nucleus"/>
    <property type="evidence" value="ECO:0007669"/>
    <property type="project" value="UniProtKB-SubCell"/>
</dbReference>
<dbReference type="PANTHER" id="PTHR22715">
    <property type="entry name" value="TRANSFORMING GROWTH FACTOR BETA REGULATED GENE 1"/>
    <property type="match status" value="1"/>
</dbReference>
<dbReference type="PANTHER" id="PTHR22715:SF1">
    <property type="entry name" value="DNA BINDING PROTEIN"/>
    <property type="match status" value="1"/>
</dbReference>
<evidence type="ECO:0000256" key="2">
    <source>
        <dbReference type="ARBA" id="ARBA00023242"/>
    </source>
</evidence>
<dbReference type="GO" id="GO:0048731">
    <property type="term" value="P:system development"/>
    <property type="evidence" value="ECO:0007669"/>
    <property type="project" value="UniProtKB-ARBA"/>
</dbReference>
<dbReference type="Proteomes" id="UP001634393">
    <property type="component" value="Unassembled WGS sequence"/>
</dbReference>
<dbReference type="InterPro" id="IPR040092">
    <property type="entry name" value="TBRG1"/>
</dbReference>
<dbReference type="InterPro" id="IPR003889">
    <property type="entry name" value="FYrich_C"/>
</dbReference>
<feature type="compositionally biased region" description="Polar residues" evidence="3">
    <location>
        <begin position="477"/>
        <end position="486"/>
    </location>
</feature>
<feature type="compositionally biased region" description="Basic and acidic residues" evidence="3">
    <location>
        <begin position="456"/>
        <end position="467"/>
    </location>
</feature>
<comment type="caution">
    <text evidence="4">The sequence shown here is derived from an EMBL/GenBank/DDBJ whole genome shotgun (WGS) entry which is preliminary data.</text>
</comment>
<feature type="region of interest" description="Disordered" evidence="3">
    <location>
        <begin position="271"/>
        <end position="296"/>
    </location>
</feature>
<organism evidence="4 5">
    <name type="scientific">Penstemon smallii</name>
    <dbReference type="NCBI Taxonomy" id="265156"/>
    <lineage>
        <taxon>Eukaryota</taxon>
        <taxon>Viridiplantae</taxon>
        <taxon>Streptophyta</taxon>
        <taxon>Embryophyta</taxon>
        <taxon>Tracheophyta</taxon>
        <taxon>Spermatophyta</taxon>
        <taxon>Magnoliopsida</taxon>
        <taxon>eudicotyledons</taxon>
        <taxon>Gunneridae</taxon>
        <taxon>Pentapetalae</taxon>
        <taxon>asterids</taxon>
        <taxon>lamiids</taxon>
        <taxon>Lamiales</taxon>
        <taxon>Plantaginaceae</taxon>
        <taxon>Cheloneae</taxon>
        <taxon>Penstemon</taxon>
    </lineage>
</organism>
<dbReference type="InterPro" id="IPR003888">
    <property type="entry name" value="FYrich_N"/>
</dbReference>
<evidence type="ECO:0000313" key="4">
    <source>
        <dbReference type="EMBL" id="KAL3824247.1"/>
    </source>
</evidence>
<sequence length="1093" mass="120289">MRKFEDEKPDGIEIISIGKIYTGPWEKKYWSSSRGKDRYPYLVGYTSVRTQNGFIYKMEILEGHKGPSFKISSPDGQSCSGDTPDIAWEIFQKKGCSGIKLRPGKRFSCKIDGVELFGFKNTFVQRLLRESAFSVCGTDHSILTSTFSSIASDTVKFQSEESNPDVLPYLEKTQVARKRSRNTKLGNSKRLHESRSKQHQQEKCTRNTGASNSKEIDQSKHGFSSISSTLGLENEVSGLCSPGVLGTGKRKLQLDPIDTSDHLKVGGAFPQQEKELTKSGRPTGLDAEDFPQNKEPNDKSEIIEVSMAEEKDEVMNDQHGMPIFSDTDLCAPDTLDCSGDSICASSLNNHVQAMVNDVSKPEILVTDSHPEDERGTLAFNTLSENCDTESVGQEIAKSMMTVLLPKALPLLQTFVRKKKKKTKPLQISLHRSQEENNMSNAGVGDAFIANKLPKHSELQRQRQRQKDSVPFTCHDSGVSTSGNTESMVPDSFDYDDLQNLIPGIAKADYVSHNQEDRAQLPVNNNGEATSMLRLNGIREHELNFECETQTALSEKPHKDTTLTPEKEPTASSKGAEGNCQSTDELPTKPSTVRCPPNIPASMVKCSPRSNSIICGSFTDVGLHEKSEGTFAYNKLPKDGDMSEFDISSSILQSKTTICCRNASVDRAKNVISRLNIQQNSKLNSKLHGLELFASYVLPMPISMVQLLVKENNLYICVKCGALDHKESTIFVYKALRKGDSMGGPSLIGHVRIGLPSSKSALGGDIASDSSLLQFTPDAQFLVLINSIKTPYCREGKLHCLCSACTSDCFKNNAVKIVQLNSGYVSLVTKLETTQDVRCFLVCEPSFLLAAEESGKLKLWVMNSRWSAHKENWCLPTFDCMLPCLVELKRVPKSAVLVVGHNGFGDFGLWDIEKRSLMSTFSSPGMLVSQCIPTSALRWQKKGEHKTKELIDEIMDATKKWFTGKSENHFPPEDKDVAVWLLISTLSDPDAQCYQSSEKQSSLVECWRLALLVNDIVIIGSVFDPGAAAVTSAGVGLIGTSDGLVYMWELSTGMKLGKLHSFEGTKVSCITTDTTNSDALAIASGSQLLVYLPS</sequence>
<evidence type="ECO:0000256" key="3">
    <source>
        <dbReference type="SAM" id="MobiDB-lite"/>
    </source>
</evidence>
<dbReference type="AlphaFoldDB" id="A0ABD3SIE4"/>
<reference evidence="4 5" key="1">
    <citation type="submission" date="2024-12" db="EMBL/GenBank/DDBJ databases">
        <title>The unique morphological basis and parallel evolutionary history of personate flowers in Penstemon.</title>
        <authorList>
            <person name="Depatie T.H."/>
            <person name="Wessinger C.A."/>
        </authorList>
    </citation>
    <scope>NUCLEOTIDE SEQUENCE [LARGE SCALE GENOMIC DNA]</scope>
    <source>
        <strain evidence="4">WTNN_2</strain>
        <tissue evidence="4">Leaf</tissue>
    </source>
</reference>
<comment type="subcellular location">
    <subcellularLocation>
        <location evidence="1">Nucleus</location>
    </subcellularLocation>
</comment>
<feature type="compositionally biased region" description="Basic and acidic residues" evidence="3">
    <location>
        <begin position="554"/>
        <end position="568"/>
    </location>
</feature>
<evidence type="ECO:0000313" key="5">
    <source>
        <dbReference type="Proteomes" id="UP001634393"/>
    </source>
</evidence>
<gene>
    <name evidence="4" type="ORF">ACJIZ3_020276</name>
</gene>
<feature type="compositionally biased region" description="Basic and acidic residues" evidence="3">
    <location>
        <begin position="190"/>
        <end position="205"/>
    </location>
</feature>
<dbReference type="InterPro" id="IPR036322">
    <property type="entry name" value="WD40_repeat_dom_sf"/>
</dbReference>
<accession>A0ABD3SIE4</accession>
<name>A0ABD3SIE4_9LAMI</name>
<proteinExistence type="predicted"/>
<protein>
    <recommendedName>
        <fullName evidence="6">FYR C-terminal domain-containing protein</fullName>
    </recommendedName>
</protein>